<evidence type="ECO:0000256" key="5">
    <source>
        <dbReference type="ARBA" id="ARBA00022989"/>
    </source>
</evidence>
<proteinExistence type="inferred from homology"/>
<dbReference type="InterPro" id="IPR015260">
    <property type="entry name" value="Syntaxin-6/10/61_N"/>
</dbReference>
<dbReference type="SUPFAM" id="SSF58038">
    <property type="entry name" value="SNARE fusion complex"/>
    <property type="match status" value="1"/>
</dbReference>
<keyword evidence="5 10" id="KW-1133">Transmembrane helix</keyword>
<dbReference type="InterPro" id="IPR000727">
    <property type="entry name" value="T_SNARE_dom"/>
</dbReference>
<reference evidence="12" key="2">
    <citation type="journal article" date="2007" name="Science">
        <title>Draft genome sequence of the sexually transmitted pathogen Trichomonas vaginalis.</title>
        <authorList>
            <person name="Carlton J.M."/>
            <person name="Hirt R.P."/>
            <person name="Silva J.C."/>
            <person name="Delcher A.L."/>
            <person name="Schatz M."/>
            <person name="Zhao Q."/>
            <person name="Wortman J.R."/>
            <person name="Bidwell S.L."/>
            <person name="Alsmark U.C.M."/>
            <person name="Besteiro S."/>
            <person name="Sicheritz-Ponten T."/>
            <person name="Noel C.J."/>
            <person name="Dacks J.B."/>
            <person name="Foster P.G."/>
            <person name="Simillion C."/>
            <person name="Van de Peer Y."/>
            <person name="Miranda-Saavedra D."/>
            <person name="Barton G.J."/>
            <person name="Westrop G.D."/>
            <person name="Mueller S."/>
            <person name="Dessi D."/>
            <person name="Fiori P.L."/>
            <person name="Ren Q."/>
            <person name="Paulsen I."/>
            <person name="Zhang H."/>
            <person name="Bastida-Corcuera F.D."/>
            <person name="Simoes-Barbosa A."/>
            <person name="Brown M.T."/>
            <person name="Hayes R.D."/>
            <person name="Mukherjee M."/>
            <person name="Okumura C.Y."/>
            <person name="Schneider R."/>
            <person name="Smith A.J."/>
            <person name="Vanacova S."/>
            <person name="Villalvazo M."/>
            <person name="Haas B.J."/>
            <person name="Pertea M."/>
            <person name="Feldblyum T.V."/>
            <person name="Utterback T.R."/>
            <person name="Shu C.L."/>
            <person name="Osoegawa K."/>
            <person name="de Jong P.J."/>
            <person name="Hrdy I."/>
            <person name="Horvathova L."/>
            <person name="Zubacova Z."/>
            <person name="Dolezal P."/>
            <person name="Malik S.B."/>
            <person name="Logsdon J.M. Jr."/>
            <person name="Henze K."/>
            <person name="Gupta A."/>
            <person name="Wang C.C."/>
            <person name="Dunne R.L."/>
            <person name="Upcroft J.A."/>
            <person name="Upcroft P."/>
            <person name="White O."/>
            <person name="Salzberg S.L."/>
            <person name="Tang P."/>
            <person name="Chiu C.-H."/>
            <person name="Lee Y.-S."/>
            <person name="Embley T.M."/>
            <person name="Coombs G.H."/>
            <person name="Mottram J.C."/>
            <person name="Tachezy J."/>
            <person name="Fraser-Liggett C.M."/>
            <person name="Johnson P.J."/>
        </authorList>
    </citation>
    <scope>NUCLEOTIDE SEQUENCE [LARGE SCALE GENOMIC DNA]</scope>
    <source>
        <strain evidence="12">G3</strain>
    </source>
</reference>
<dbReference type="SMART" id="SM00397">
    <property type="entry name" value="t_SNARE"/>
    <property type="match status" value="1"/>
</dbReference>
<keyword evidence="4" id="KW-0653">Protein transport</keyword>
<dbReference type="PROSITE" id="PS50192">
    <property type="entry name" value="T_SNARE"/>
    <property type="match status" value="1"/>
</dbReference>
<dbReference type="STRING" id="5722.A2DN07"/>
<dbReference type="GO" id="GO:0006906">
    <property type="term" value="P:vesicle fusion"/>
    <property type="evidence" value="ECO:0000318"/>
    <property type="project" value="GO_Central"/>
</dbReference>
<dbReference type="eggNOG" id="KOG3202">
    <property type="taxonomic scope" value="Eukaryota"/>
</dbReference>
<dbReference type="FunFam" id="1.20.58.90:FF:000004">
    <property type="entry name" value="Syntaxin 10"/>
    <property type="match status" value="1"/>
</dbReference>
<keyword evidence="7 10" id="KW-0472">Membrane</keyword>
<dbReference type="AlphaFoldDB" id="A2DN07"/>
<dbReference type="InterPro" id="IPR010989">
    <property type="entry name" value="SNARE"/>
</dbReference>
<name>A2DN07_TRIV3</name>
<feature type="coiled-coil region" evidence="9">
    <location>
        <begin position="141"/>
        <end position="196"/>
    </location>
</feature>
<evidence type="ECO:0000256" key="7">
    <source>
        <dbReference type="ARBA" id="ARBA00023136"/>
    </source>
</evidence>
<dbReference type="OrthoDB" id="546861at2759"/>
<keyword evidence="2" id="KW-0813">Transport</keyword>
<dbReference type="GO" id="GO:0048193">
    <property type="term" value="P:Golgi vesicle transport"/>
    <property type="evidence" value="ECO:0007669"/>
    <property type="project" value="InterPro"/>
</dbReference>
<dbReference type="RefSeq" id="XP_001579170.1">
    <property type="nucleotide sequence ID" value="XM_001579120.1"/>
</dbReference>
<keyword evidence="13" id="KW-1185">Reference proteome</keyword>
<comment type="subcellular location">
    <subcellularLocation>
        <location evidence="8">Golgi apparatus</location>
        <location evidence="8">trans-Golgi network membrane</location>
        <topology evidence="8">Single-pass type IV membrane protein</topology>
    </subcellularLocation>
</comment>
<dbReference type="GO" id="GO:0000149">
    <property type="term" value="F:SNARE binding"/>
    <property type="evidence" value="ECO:0000318"/>
    <property type="project" value="GO_Central"/>
</dbReference>
<dbReference type="CDD" id="cd15841">
    <property type="entry name" value="SNARE_Qc"/>
    <property type="match status" value="1"/>
</dbReference>
<keyword evidence="3 10" id="KW-0812">Transmembrane</keyword>
<dbReference type="GO" id="GO:0012505">
    <property type="term" value="C:endomembrane system"/>
    <property type="evidence" value="ECO:0000318"/>
    <property type="project" value="GO_Central"/>
</dbReference>
<dbReference type="GO" id="GO:0048278">
    <property type="term" value="P:vesicle docking"/>
    <property type="evidence" value="ECO:0000318"/>
    <property type="project" value="GO_Central"/>
</dbReference>
<dbReference type="Proteomes" id="UP000001542">
    <property type="component" value="Unassembled WGS sequence"/>
</dbReference>
<keyword evidence="9" id="KW-0175">Coiled coil</keyword>
<evidence type="ECO:0000259" key="11">
    <source>
        <dbReference type="PROSITE" id="PS50192"/>
    </source>
</evidence>
<dbReference type="VEuPathDB" id="TrichDB:TVAG_122500"/>
<protein>
    <submittedName>
        <fullName evidence="12">SNARE domain containing protein</fullName>
    </submittedName>
</protein>
<evidence type="ECO:0000256" key="3">
    <source>
        <dbReference type="ARBA" id="ARBA00022692"/>
    </source>
</evidence>
<dbReference type="Gene3D" id="1.20.5.110">
    <property type="match status" value="1"/>
</dbReference>
<accession>A2DN07</accession>
<dbReference type="GO" id="GO:0031201">
    <property type="term" value="C:SNARE complex"/>
    <property type="evidence" value="ECO:0000318"/>
    <property type="project" value="GO_Central"/>
</dbReference>
<evidence type="ECO:0000256" key="6">
    <source>
        <dbReference type="ARBA" id="ARBA00023034"/>
    </source>
</evidence>
<dbReference type="SUPFAM" id="SSF47661">
    <property type="entry name" value="t-snare proteins"/>
    <property type="match status" value="1"/>
</dbReference>
<dbReference type="InParanoid" id="A2DN07"/>
<dbReference type="SMR" id="A2DN07"/>
<feature type="transmembrane region" description="Helical" evidence="10">
    <location>
        <begin position="213"/>
        <end position="234"/>
    </location>
</feature>
<evidence type="ECO:0000256" key="4">
    <source>
        <dbReference type="ARBA" id="ARBA00022927"/>
    </source>
</evidence>
<evidence type="ECO:0000256" key="10">
    <source>
        <dbReference type="SAM" id="Phobius"/>
    </source>
</evidence>
<evidence type="ECO:0000313" key="12">
    <source>
        <dbReference type="EMBL" id="EAY18184.1"/>
    </source>
</evidence>
<dbReference type="GO" id="GO:0005484">
    <property type="term" value="F:SNAP receptor activity"/>
    <property type="evidence" value="ECO:0000318"/>
    <property type="project" value="GO_Central"/>
</dbReference>
<dbReference type="Pfam" id="PF09177">
    <property type="entry name" value="STX6_10_61_N"/>
    <property type="match status" value="1"/>
</dbReference>
<dbReference type="FunCoup" id="A2DN07">
    <property type="interactions" value="342"/>
</dbReference>
<evidence type="ECO:0000256" key="9">
    <source>
        <dbReference type="SAM" id="Coils"/>
    </source>
</evidence>
<dbReference type="OMA" id="ERASDCC"/>
<dbReference type="GO" id="GO:0006886">
    <property type="term" value="P:intracellular protein transport"/>
    <property type="evidence" value="ECO:0000318"/>
    <property type="project" value="GO_Central"/>
</dbReference>
<comment type="similarity">
    <text evidence="1">Belongs to the syntaxin family.</text>
</comment>
<organism evidence="12 13">
    <name type="scientific">Trichomonas vaginalis (strain ATCC PRA-98 / G3)</name>
    <dbReference type="NCBI Taxonomy" id="412133"/>
    <lineage>
        <taxon>Eukaryota</taxon>
        <taxon>Metamonada</taxon>
        <taxon>Parabasalia</taxon>
        <taxon>Trichomonadida</taxon>
        <taxon>Trichomonadidae</taxon>
        <taxon>Trichomonas</taxon>
    </lineage>
</organism>
<keyword evidence="6" id="KW-0333">Golgi apparatus</keyword>
<reference evidence="12" key="1">
    <citation type="submission" date="2006-10" db="EMBL/GenBank/DDBJ databases">
        <authorList>
            <person name="Amadeo P."/>
            <person name="Zhao Q."/>
            <person name="Wortman J."/>
            <person name="Fraser-Liggett C."/>
            <person name="Carlton J."/>
        </authorList>
    </citation>
    <scope>NUCLEOTIDE SEQUENCE</scope>
    <source>
        <strain evidence="12">G3</strain>
    </source>
</reference>
<dbReference type="VEuPathDB" id="TrichDB:TVAGG3_1010610"/>
<gene>
    <name evidence="12" type="ORF">TVAG_122500</name>
</gene>
<evidence type="ECO:0000313" key="13">
    <source>
        <dbReference type="Proteomes" id="UP000001542"/>
    </source>
</evidence>
<dbReference type="GO" id="GO:0005794">
    <property type="term" value="C:Golgi apparatus"/>
    <property type="evidence" value="ECO:0007669"/>
    <property type="project" value="UniProtKB-SubCell"/>
</dbReference>
<evidence type="ECO:0000256" key="1">
    <source>
        <dbReference type="ARBA" id="ARBA00009063"/>
    </source>
</evidence>
<sequence length="236" mass="27410">MNQGEDPYFRFRDEVDEGISNCEQQTREWEVLRSSVQSQQRADWVKSEIQSKLEPIRKQIIDLEKMNAMILANPSKFKNITQQEVDNRRAFISKSRGRISQIESHLASPPPDTPEMRAAAKRDRVARAKIDDHQRAIDSEIQNQQVQLQRQDENLDMIGNEVAQIRVISNQIGDELRDQNDRLDAVNDHMDRTDNKIETVTQKMQKLLSSKTTWLWVACFVLTILLAVIMFLAFTT</sequence>
<feature type="domain" description="T-SNARE coiled-coil homology" evidence="11">
    <location>
        <begin position="145"/>
        <end position="207"/>
    </location>
</feature>
<dbReference type="PANTHER" id="PTHR12791">
    <property type="entry name" value="GOLGI SNARE BET1-RELATED"/>
    <property type="match status" value="1"/>
</dbReference>
<evidence type="ECO:0000256" key="2">
    <source>
        <dbReference type="ARBA" id="ARBA00022448"/>
    </source>
</evidence>
<dbReference type="KEGG" id="tva:5463687"/>
<evidence type="ECO:0000256" key="8">
    <source>
        <dbReference type="ARBA" id="ARBA00037801"/>
    </source>
</evidence>
<dbReference type="Gene3D" id="1.20.58.90">
    <property type="match status" value="1"/>
</dbReference>
<dbReference type="EMBL" id="DS113221">
    <property type="protein sequence ID" value="EAY18184.1"/>
    <property type="molecule type" value="Genomic_DNA"/>
</dbReference>